<dbReference type="RefSeq" id="WP_343888145.1">
    <property type="nucleotide sequence ID" value="NZ_BAAAEH010000007.1"/>
</dbReference>
<name>A0ABU9Y8K6_9SPHN</name>
<comment type="caution">
    <text evidence="2">The sequence shown here is derived from an EMBL/GenBank/DDBJ whole genome shotgun (WGS) entry which is preliminary data.</text>
</comment>
<accession>A0ABU9Y8K6</accession>
<sequence length="214" mass="23019">MAKVRVGAFSISVDGFAAGPGQDLDHPLGVRGKELHEWAFATKTFRTMFGEEGGSSGVDEDYAARSMAGMGAWIMGRNMFGPIRGDWPDDAWKGWWGDTPPYHCPVFVLTHHARAPIEMKGGTVFHFVTDGPDAALALAREAAGERDIRIGGGAATIRQYLAVRAIDELHLVLSPVLLGRGEPLFAGLDLPGLGYAVTEHAQGEKATHIVLTRQ</sequence>
<dbReference type="Proteomes" id="UP001419910">
    <property type="component" value="Unassembled WGS sequence"/>
</dbReference>
<dbReference type="Pfam" id="PF01872">
    <property type="entry name" value="RibD_C"/>
    <property type="match status" value="1"/>
</dbReference>
<protein>
    <submittedName>
        <fullName evidence="2">Dihydrofolate reductase family protein</fullName>
    </submittedName>
</protein>
<dbReference type="InterPro" id="IPR002734">
    <property type="entry name" value="RibDG_C"/>
</dbReference>
<proteinExistence type="predicted"/>
<gene>
    <name evidence="2" type="ORF">ABC974_21065</name>
</gene>
<dbReference type="EMBL" id="JBDIME010000024">
    <property type="protein sequence ID" value="MEN2792134.1"/>
    <property type="molecule type" value="Genomic_DNA"/>
</dbReference>
<evidence type="ECO:0000259" key="1">
    <source>
        <dbReference type="Pfam" id="PF01872"/>
    </source>
</evidence>
<keyword evidence="3" id="KW-1185">Reference proteome</keyword>
<dbReference type="PANTHER" id="PTHR38011">
    <property type="entry name" value="DIHYDROFOLATE REDUCTASE FAMILY PROTEIN (AFU_ORTHOLOGUE AFUA_8G06820)"/>
    <property type="match status" value="1"/>
</dbReference>
<dbReference type="InterPro" id="IPR050765">
    <property type="entry name" value="Riboflavin_Biosynth_HTPR"/>
</dbReference>
<reference evidence="2 3" key="1">
    <citation type="submission" date="2024-05" db="EMBL/GenBank/DDBJ databases">
        <authorList>
            <person name="Liu Q."/>
            <person name="Xin Y.-H."/>
        </authorList>
    </citation>
    <scope>NUCLEOTIDE SEQUENCE [LARGE SCALE GENOMIC DNA]</scope>
    <source>
        <strain evidence="2 3">CGMCC 1.10181</strain>
    </source>
</reference>
<dbReference type="Gene3D" id="3.40.430.10">
    <property type="entry name" value="Dihydrofolate Reductase, subunit A"/>
    <property type="match status" value="1"/>
</dbReference>
<organism evidence="2 3">
    <name type="scientific">Sphingomonas oligophenolica</name>
    <dbReference type="NCBI Taxonomy" id="301154"/>
    <lineage>
        <taxon>Bacteria</taxon>
        <taxon>Pseudomonadati</taxon>
        <taxon>Pseudomonadota</taxon>
        <taxon>Alphaproteobacteria</taxon>
        <taxon>Sphingomonadales</taxon>
        <taxon>Sphingomonadaceae</taxon>
        <taxon>Sphingomonas</taxon>
    </lineage>
</organism>
<dbReference type="PANTHER" id="PTHR38011:SF12">
    <property type="entry name" value="BIFUNCTIONAL DEAMINASE-REDUCTASE DOMAIN PROTEIN"/>
    <property type="match status" value="1"/>
</dbReference>
<evidence type="ECO:0000313" key="3">
    <source>
        <dbReference type="Proteomes" id="UP001419910"/>
    </source>
</evidence>
<dbReference type="SUPFAM" id="SSF53597">
    <property type="entry name" value="Dihydrofolate reductase-like"/>
    <property type="match status" value="1"/>
</dbReference>
<dbReference type="InterPro" id="IPR024072">
    <property type="entry name" value="DHFR-like_dom_sf"/>
</dbReference>
<evidence type="ECO:0000313" key="2">
    <source>
        <dbReference type="EMBL" id="MEN2792134.1"/>
    </source>
</evidence>
<feature type="domain" description="Bacterial bifunctional deaminase-reductase C-terminal" evidence="1">
    <location>
        <begin position="9"/>
        <end position="191"/>
    </location>
</feature>